<accession>A0A927IIY5</accession>
<dbReference type="RefSeq" id="WP_191618417.1">
    <property type="nucleotide sequence ID" value="NZ_JACYFG010000040.1"/>
</dbReference>
<organism evidence="3 4">
    <name type="scientific">Pelagicoccus enzymogenes</name>
    <dbReference type="NCBI Taxonomy" id="2773457"/>
    <lineage>
        <taxon>Bacteria</taxon>
        <taxon>Pseudomonadati</taxon>
        <taxon>Verrucomicrobiota</taxon>
        <taxon>Opitutia</taxon>
        <taxon>Puniceicoccales</taxon>
        <taxon>Pelagicoccaceae</taxon>
        <taxon>Pelagicoccus</taxon>
    </lineage>
</organism>
<dbReference type="GO" id="GO:0016209">
    <property type="term" value="F:antioxidant activity"/>
    <property type="evidence" value="ECO:0007669"/>
    <property type="project" value="InterPro"/>
</dbReference>
<keyword evidence="1" id="KW-0732">Signal</keyword>
<evidence type="ECO:0000256" key="1">
    <source>
        <dbReference type="SAM" id="SignalP"/>
    </source>
</evidence>
<evidence type="ECO:0000259" key="2">
    <source>
        <dbReference type="PROSITE" id="PS51352"/>
    </source>
</evidence>
<dbReference type="InterPro" id="IPR036249">
    <property type="entry name" value="Thioredoxin-like_sf"/>
</dbReference>
<dbReference type="CDD" id="cd02966">
    <property type="entry name" value="TlpA_like_family"/>
    <property type="match status" value="1"/>
</dbReference>
<protein>
    <submittedName>
        <fullName evidence="3">Redoxin domain-containing protein</fullName>
    </submittedName>
</protein>
<evidence type="ECO:0000313" key="3">
    <source>
        <dbReference type="EMBL" id="MBD5781319.1"/>
    </source>
</evidence>
<dbReference type="PROSITE" id="PS51352">
    <property type="entry name" value="THIOREDOXIN_2"/>
    <property type="match status" value="1"/>
</dbReference>
<dbReference type="InterPro" id="IPR000866">
    <property type="entry name" value="AhpC/TSA"/>
</dbReference>
<gene>
    <name evidence="3" type="ORF">IEN85_17595</name>
</gene>
<dbReference type="PANTHER" id="PTHR42852">
    <property type="entry name" value="THIOL:DISULFIDE INTERCHANGE PROTEIN DSBE"/>
    <property type="match status" value="1"/>
</dbReference>
<keyword evidence="4" id="KW-1185">Reference proteome</keyword>
<feature type="chain" id="PRO_5036697012" evidence="1">
    <location>
        <begin position="25"/>
        <end position="218"/>
    </location>
</feature>
<comment type="caution">
    <text evidence="3">The sequence shown here is derived from an EMBL/GenBank/DDBJ whole genome shotgun (WGS) entry which is preliminary data.</text>
</comment>
<dbReference type="InterPro" id="IPR050553">
    <property type="entry name" value="Thioredoxin_ResA/DsbE_sf"/>
</dbReference>
<dbReference type="AlphaFoldDB" id="A0A927IIY5"/>
<feature type="signal peptide" evidence="1">
    <location>
        <begin position="1"/>
        <end position="24"/>
    </location>
</feature>
<dbReference type="GO" id="GO:0016491">
    <property type="term" value="F:oxidoreductase activity"/>
    <property type="evidence" value="ECO:0007669"/>
    <property type="project" value="InterPro"/>
</dbReference>
<dbReference type="SUPFAM" id="SSF52833">
    <property type="entry name" value="Thioredoxin-like"/>
    <property type="match status" value="1"/>
</dbReference>
<reference evidence="3" key="1">
    <citation type="submission" date="2020-09" db="EMBL/GenBank/DDBJ databases">
        <title>Pelagicoccus enzymogenes sp. nov. with an EPS production, isolated from marine sediment.</title>
        <authorList>
            <person name="Feng X."/>
        </authorList>
    </citation>
    <scope>NUCLEOTIDE SEQUENCE</scope>
    <source>
        <strain evidence="3">NFK12</strain>
    </source>
</reference>
<dbReference type="EMBL" id="JACYFG010000040">
    <property type="protein sequence ID" value="MBD5781319.1"/>
    <property type="molecule type" value="Genomic_DNA"/>
</dbReference>
<dbReference type="Pfam" id="PF00578">
    <property type="entry name" value="AhpC-TSA"/>
    <property type="match status" value="1"/>
</dbReference>
<feature type="domain" description="Thioredoxin" evidence="2">
    <location>
        <begin position="84"/>
        <end position="217"/>
    </location>
</feature>
<proteinExistence type="predicted"/>
<dbReference type="PANTHER" id="PTHR42852:SF13">
    <property type="entry name" value="PROTEIN DIPZ"/>
    <property type="match status" value="1"/>
</dbReference>
<evidence type="ECO:0000313" key="4">
    <source>
        <dbReference type="Proteomes" id="UP000622317"/>
    </source>
</evidence>
<dbReference type="Proteomes" id="UP000622317">
    <property type="component" value="Unassembled WGS sequence"/>
</dbReference>
<name>A0A927IIY5_9BACT</name>
<sequence>MKTKRLLLSVISAASMLGLQTLMADPMLPDNPAYEETLRAKLEEAGLPVDEEKFQKLVSDLKSKNVDLEKIRFRGPSAAPSETDFIGKPGPEFHVKEWISEKPEMEGKFLLIDFWATWCGPCIQSIPHVNDLHASFKEEVTLVGLSRESRAKVESMSSPKMDYYSAIDPEGRMSSFFQIRGIPHMVLMSPEGTVLWKGHPARLSASALQELISQHKEA</sequence>
<dbReference type="InterPro" id="IPR013766">
    <property type="entry name" value="Thioredoxin_domain"/>
</dbReference>
<dbReference type="Gene3D" id="3.40.30.10">
    <property type="entry name" value="Glutaredoxin"/>
    <property type="match status" value="1"/>
</dbReference>